<gene>
    <name evidence="1" type="ORF">ENSA7_05490</name>
</gene>
<organism evidence="1 2">
    <name type="scientific">Enhygromyxa salina</name>
    <dbReference type="NCBI Taxonomy" id="215803"/>
    <lineage>
        <taxon>Bacteria</taxon>
        <taxon>Pseudomonadati</taxon>
        <taxon>Myxococcota</taxon>
        <taxon>Polyangia</taxon>
        <taxon>Nannocystales</taxon>
        <taxon>Nannocystaceae</taxon>
        <taxon>Enhygromyxa</taxon>
    </lineage>
</organism>
<accession>A0A2S9YXI5</accession>
<dbReference type="RefSeq" id="WP_106087633.1">
    <property type="nucleotide sequence ID" value="NZ_PVNL01000013.1"/>
</dbReference>
<reference evidence="1 2" key="1">
    <citation type="submission" date="2018-03" db="EMBL/GenBank/DDBJ databases">
        <title>Draft Genome Sequences of the Obligatory Marine Myxobacteria Enhygromyxa salina SWB007.</title>
        <authorList>
            <person name="Poehlein A."/>
            <person name="Moghaddam J.A."/>
            <person name="Harms H."/>
            <person name="Alanjari M."/>
            <person name="Koenig G.M."/>
            <person name="Daniel R."/>
            <person name="Schaeberle T.F."/>
        </authorList>
    </citation>
    <scope>NUCLEOTIDE SEQUENCE [LARGE SCALE GENOMIC DNA]</scope>
    <source>
        <strain evidence="1 2">SWB007</strain>
    </source>
</reference>
<comment type="caution">
    <text evidence="1">The sequence shown here is derived from an EMBL/GenBank/DDBJ whole genome shotgun (WGS) entry which is preliminary data.</text>
</comment>
<name>A0A2S9YXI5_9BACT</name>
<dbReference type="EMBL" id="PVNL01000013">
    <property type="protein sequence ID" value="PRQ09794.1"/>
    <property type="molecule type" value="Genomic_DNA"/>
</dbReference>
<dbReference type="Proteomes" id="UP000238823">
    <property type="component" value="Unassembled WGS sequence"/>
</dbReference>
<dbReference type="AlphaFoldDB" id="A0A2S9YXI5"/>
<sequence>MKPDWLQTASRLPPSAYRRYLVASGWKEGDALNDRHWRYHRNEHEQDVVVEIPRRQDFVDYGRRVAEVIEVLSLVERRAARAIVFDLGQPEADVLAFRFAGADTESGTISISDSARIREARKQLLLAAAHSIIEPRAHHPRLSRAEAVAFVDTCREAPTRSGSYVSPILVPVSPAVGGPAIEDPFARRVTRLMATALNQAADALTAGEDQRLLEGAKAGLSSNFLAALSALHPPGGQGYTEIAFTWAARRPVATTVPPVRFDHRLFAPLGEAARVLKATSPAPGTEIEGYVRTLDREATDPSQPGEVVLLATVDDRPHTVKVYISLSPGAYAQAMDLHQKAARVRVSGTLVKEGRRHILRSPGELVAVPDDED</sequence>
<proteinExistence type="predicted"/>
<evidence type="ECO:0000313" key="1">
    <source>
        <dbReference type="EMBL" id="PRQ09794.1"/>
    </source>
</evidence>
<evidence type="ECO:0000313" key="2">
    <source>
        <dbReference type="Proteomes" id="UP000238823"/>
    </source>
</evidence>
<dbReference type="OrthoDB" id="3281514at2"/>
<protein>
    <submittedName>
        <fullName evidence="1">Uncharacterized protein</fullName>
    </submittedName>
</protein>